<comment type="subunit">
    <text evidence="3 7">Monomer.</text>
</comment>
<keyword evidence="5 7" id="KW-0378">Hydrolase</keyword>
<dbReference type="PROSITE" id="PS00893">
    <property type="entry name" value="NUDIX_BOX"/>
    <property type="match status" value="1"/>
</dbReference>
<proteinExistence type="inferred from homology"/>
<keyword evidence="6 7" id="KW-0460">Magnesium</keyword>
<evidence type="ECO:0000256" key="6">
    <source>
        <dbReference type="ARBA" id="ARBA00022842"/>
    </source>
</evidence>
<feature type="domain" description="Nudix hydrolase" evidence="8">
    <location>
        <begin position="5"/>
        <end position="133"/>
    </location>
</feature>
<dbReference type="PROSITE" id="PS51462">
    <property type="entry name" value="NUDIX"/>
    <property type="match status" value="1"/>
</dbReference>
<dbReference type="RefSeq" id="WP_133680348.1">
    <property type="nucleotide sequence ID" value="NZ_SNZP01000006.1"/>
</dbReference>
<dbReference type="SUPFAM" id="SSF55811">
    <property type="entry name" value="Nudix"/>
    <property type="match status" value="1"/>
</dbReference>
<comment type="cofactor">
    <cofactor evidence="1 7">
        <name>Mg(2+)</name>
        <dbReference type="ChEBI" id="CHEBI:18420"/>
    </cofactor>
</comment>
<dbReference type="GO" id="GO:0017111">
    <property type="term" value="F:ribonucleoside triphosphate phosphatase activity"/>
    <property type="evidence" value="ECO:0007669"/>
    <property type="project" value="InterPro"/>
</dbReference>
<dbReference type="AlphaFoldDB" id="A0A4R7B842"/>
<dbReference type="Gene3D" id="3.90.79.10">
    <property type="entry name" value="Nucleoside Triphosphate Pyrophosphohydrolase"/>
    <property type="match status" value="1"/>
</dbReference>
<dbReference type="EC" id="3.6.1.-" evidence="7"/>
<organism evidence="9 10">
    <name type="scientific">Paludibacterium purpuratum</name>
    <dbReference type="NCBI Taxonomy" id="1144873"/>
    <lineage>
        <taxon>Bacteria</taxon>
        <taxon>Pseudomonadati</taxon>
        <taxon>Pseudomonadota</taxon>
        <taxon>Betaproteobacteria</taxon>
        <taxon>Neisseriales</taxon>
        <taxon>Chromobacteriaceae</taxon>
        <taxon>Paludibacterium</taxon>
    </lineage>
</organism>
<gene>
    <name evidence="7" type="primary">nudJ</name>
    <name evidence="9" type="ORF">DFP86_106175</name>
</gene>
<accession>A0A4R7B842</accession>
<evidence type="ECO:0000256" key="3">
    <source>
        <dbReference type="ARBA" id="ARBA00011245"/>
    </source>
</evidence>
<dbReference type="InterPro" id="IPR000086">
    <property type="entry name" value="NUDIX_hydrolase_dom"/>
</dbReference>
<evidence type="ECO:0000259" key="8">
    <source>
        <dbReference type="PROSITE" id="PS51462"/>
    </source>
</evidence>
<dbReference type="CDD" id="cd03675">
    <property type="entry name" value="NUDIX_Hydrolase"/>
    <property type="match status" value="1"/>
</dbReference>
<protein>
    <recommendedName>
        <fullName evidence="4 7">Phosphatase NudJ</fullName>
        <ecNumber evidence="7">3.6.1.-</ecNumber>
    </recommendedName>
</protein>
<dbReference type="EMBL" id="SNZP01000006">
    <property type="protein sequence ID" value="TDR80032.1"/>
    <property type="molecule type" value="Genomic_DNA"/>
</dbReference>
<dbReference type="GO" id="GO:0004787">
    <property type="term" value="F:thiamine diphosphate phosphatase activity"/>
    <property type="evidence" value="ECO:0007669"/>
    <property type="project" value="InterPro"/>
</dbReference>
<sequence length="147" mass="16833">MERWKPHVTVAAVIERDGRFLLVRERTADGIRYNQPAGHLEHGETLIDAVAREALEETGWQVKPQALLGIYQAESLDGTITYLRFAFICQAEREQPNHPLDDGILDTHWLTPTEVRERELRSPTVLRCIDDYLAGQRYPLSLIQTLA</sequence>
<dbReference type="PANTHER" id="PTHR43046:SF12">
    <property type="entry name" value="GDP-MANNOSE MANNOSYL HYDROLASE"/>
    <property type="match status" value="1"/>
</dbReference>
<reference evidence="9 10" key="1">
    <citation type="submission" date="2019-03" db="EMBL/GenBank/DDBJ databases">
        <title>Genomic Encyclopedia of Type Strains, Phase III (KMG-III): the genomes of soil and plant-associated and newly described type strains.</title>
        <authorList>
            <person name="Whitman W."/>
        </authorList>
    </citation>
    <scope>NUCLEOTIDE SEQUENCE [LARGE SCALE GENOMIC DNA]</scope>
    <source>
        <strain evidence="9 10">CECT 8976</strain>
    </source>
</reference>
<evidence type="ECO:0000256" key="4">
    <source>
        <dbReference type="ARBA" id="ARBA00015552"/>
    </source>
</evidence>
<evidence type="ECO:0000256" key="7">
    <source>
        <dbReference type="RuleBase" id="RU364043"/>
    </source>
</evidence>
<dbReference type="Pfam" id="PF00293">
    <property type="entry name" value="NUDIX"/>
    <property type="match status" value="1"/>
</dbReference>
<dbReference type="PANTHER" id="PTHR43046">
    <property type="entry name" value="GDP-MANNOSE MANNOSYL HYDROLASE"/>
    <property type="match status" value="1"/>
</dbReference>
<comment type="similarity">
    <text evidence="2 7">Belongs to the Nudix hydrolase family. NudJ subfamily.</text>
</comment>
<dbReference type="InterPro" id="IPR033713">
    <property type="entry name" value="NudJ"/>
</dbReference>
<dbReference type="GO" id="GO:0017110">
    <property type="term" value="F:nucleoside diphosphate phosphatase activity"/>
    <property type="evidence" value="ECO:0007669"/>
    <property type="project" value="InterPro"/>
</dbReference>
<evidence type="ECO:0000256" key="5">
    <source>
        <dbReference type="ARBA" id="ARBA00022801"/>
    </source>
</evidence>
<keyword evidence="10" id="KW-1185">Reference proteome</keyword>
<evidence type="ECO:0000256" key="2">
    <source>
        <dbReference type="ARBA" id="ARBA00007608"/>
    </source>
</evidence>
<name>A0A4R7B842_9NEIS</name>
<comment type="caution">
    <text evidence="9">The sequence shown here is derived from an EMBL/GenBank/DDBJ whole genome shotgun (WGS) entry which is preliminary data.</text>
</comment>
<dbReference type="InterPro" id="IPR015797">
    <property type="entry name" value="NUDIX_hydrolase-like_dom_sf"/>
</dbReference>
<evidence type="ECO:0000313" key="10">
    <source>
        <dbReference type="Proteomes" id="UP000295611"/>
    </source>
</evidence>
<dbReference type="InterPro" id="IPR020084">
    <property type="entry name" value="NUDIX_hydrolase_CS"/>
</dbReference>
<dbReference type="OrthoDB" id="8594221at2"/>
<evidence type="ECO:0000313" key="9">
    <source>
        <dbReference type="EMBL" id="TDR80032.1"/>
    </source>
</evidence>
<evidence type="ECO:0000256" key="1">
    <source>
        <dbReference type="ARBA" id="ARBA00001946"/>
    </source>
</evidence>
<dbReference type="Proteomes" id="UP000295611">
    <property type="component" value="Unassembled WGS sequence"/>
</dbReference>